<comment type="caution">
    <text evidence="5">The sequence shown here is derived from an EMBL/GenBank/DDBJ whole genome shotgun (WGS) entry which is preliminary data.</text>
</comment>
<proteinExistence type="predicted"/>
<dbReference type="InterPro" id="IPR036388">
    <property type="entry name" value="WH-like_DNA-bd_sf"/>
</dbReference>
<dbReference type="Pfam" id="PF00392">
    <property type="entry name" value="GntR"/>
    <property type="match status" value="1"/>
</dbReference>
<evidence type="ECO:0000313" key="6">
    <source>
        <dbReference type="Proteomes" id="UP000582231"/>
    </source>
</evidence>
<sequence length="263" mass="28027">MATEHAVAETLRRRMLTDIGAGTLPPGARLGSERELSEHYGVSRATLRQVLAALEEAGLVRRVAGRGGGTFINHAKVEHDLTKVVGVPAYLARQGYSAGTRVVATRMGVADAPTRRALQLAEGDLVVDVRRLRLADGTPFSLDQARLPADRFPGLLEQPLGGSIYELIENDYGVTIADAEEVVEVVHATDEEAALLGVTVGDPLVSITRTTYDTAGTPFEFSHDLFRSDRVRITLRTPGRGLRGVPGGDGPHFATISSVPATG</sequence>
<evidence type="ECO:0000256" key="2">
    <source>
        <dbReference type="ARBA" id="ARBA00023125"/>
    </source>
</evidence>
<keyword evidence="1" id="KW-0805">Transcription regulation</keyword>
<evidence type="ECO:0000256" key="1">
    <source>
        <dbReference type="ARBA" id="ARBA00023015"/>
    </source>
</evidence>
<dbReference type="InterPro" id="IPR000524">
    <property type="entry name" value="Tscrpt_reg_HTH_GntR"/>
</dbReference>
<dbReference type="GO" id="GO:0003677">
    <property type="term" value="F:DNA binding"/>
    <property type="evidence" value="ECO:0007669"/>
    <property type="project" value="UniProtKB-KW"/>
</dbReference>
<organism evidence="5 6">
    <name type="scientific">Nocardioides kongjuensis</name>
    <dbReference type="NCBI Taxonomy" id="349522"/>
    <lineage>
        <taxon>Bacteria</taxon>
        <taxon>Bacillati</taxon>
        <taxon>Actinomycetota</taxon>
        <taxon>Actinomycetes</taxon>
        <taxon>Propionibacteriales</taxon>
        <taxon>Nocardioidaceae</taxon>
        <taxon>Nocardioides</taxon>
    </lineage>
</organism>
<gene>
    <name evidence="5" type="ORF">BJ958_004338</name>
</gene>
<dbReference type="PANTHER" id="PTHR44846">
    <property type="entry name" value="MANNOSYL-D-GLYCERATE TRANSPORT/METABOLISM SYSTEM REPRESSOR MNGR-RELATED"/>
    <property type="match status" value="1"/>
</dbReference>
<dbReference type="CDD" id="cd07377">
    <property type="entry name" value="WHTH_GntR"/>
    <property type="match status" value="1"/>
</dbReference>
<dbReference type="Pfam" id="PF07702">
    <property type="entry name" value="UTRA"/>
    <property type="match status" value="1"/>
</dbReference>
<keyword evidence="6" id="KW-1185">Reference proteome</keyword>
<feature type="domain" description="HTH gntR-type" evidence="4">
    <location>
        <begin position="5"/>
        <end position="75"/>
    </location>
</feature>
<dbReference type="InterPro" id="IPR036390">
    <property type="entry name" value="WH_DNA-bd_sf"/>
</dbReference>
<name>A0A852S1U2_9ACTN</name>
<dbReference type="RefSeq" id="WP_179728918.1">
    <property type="nucleotide sequence ID" value="NZ_BAABEF010000001.1"/>
</dbReference>
<protein>
    <submittedName>
        <fullName evidence="5">GntR family transcriptional regulator</fullName>
    </submittedName>
</protein>
<dbReference type="AlphaFoldDB" id="A0A852S1U2"/>
<keyword evidence="2" id="KW-0238">DNA-binding</keyword>
<dbReference type="Proteomes" id="UP000582231">
    <property type="component" value="Unassembled WGS sequence"/>
</dbReference>
<accession>A0A852S1U2</accession>
<dbReference type="Gene3D" id="3.40.1410.10">
    <property type="entry name" value="Chorismate lyase-like"/>
    <property type="match status" value="1"/>
</dbReference>
<keyword evidence="3" id="KW-0804">Transcription</keyword>
<evidence type="ECO:0000259" key="4">
    <source>
        <dbReference type="PROSITE" id="PS50949"/>
    </source>
</evidence>
<reference evidence="5 6" key="1">
    <citation type="submission" date="2020-07" db="EMBL/GenBank/DDBJ databases">
        <title>Sequencing the genomes of 1000 actinobacteria strains.</title>
        <authorList>
            <person name="Klenk H.-P."/>
        </authorList>
    </citation>
    <scope>NUCLEOTIDE SEQUENCE [LARGE SCALE GENOMIC DNA]</scope>
    <source>
        <strain evidence="5 6">DSM 19082</strain>
    </source>
</reference>
<dbReference type="PRINTS" id="PR00035">
    <property type="entry name" value="HTHGNTR"/>
</dbReference>
<dbReference type="PANTHER" id="PTHR44846:SF1">
    <property type="entry name" value="MANNOSYL-D-GLYCERATE TRANSPORT_METABOLISM SYSTEM REPRESSOR MNGR-RELATED"/>
    <property type="match status" value="1"/>
</dbReference>
<dbReference type="GO" id="GO:0003700">
    <property type="term" value="F:DNA-binding transcription factor activity"/>
    <property type="evidence" value="ECO:0007669"/>
    <property type="project" value="InterPro"/>
</dbReference>
<dbReference type="SUPFAM" id="SSF64288">
    <property type="entry name" value="Chorismate lyase-like"/>
    <property type="match status" value="1"/>
</dbReference>
<dbReference type="Gene3D" id="1.10.10.10">
    <property type="entry name" value="Winged helix-like DNA-binding domain superfamily/Winged helix DNA-binding domain"/>
    <property type="match status" value="1"/>
</dbReference>
<dbReference type="InterPro" id="IPR011663">
    <property type="entry name" value="UTRA"/>
</dbReference>
<dbReference type="EMBL" id="JACCBF010000001">
    <property type="protein sequence ID" value="NYD32792.1"/>
    <property type="molecule type" value="Genomic_DNA"/>
</dbReference>
<dbReference type="SMART" id="SM00345">
    <property type="entry name" value="HTH_GNTR"/>
    <property type="match status" value="1"/>
</dbReference>
<dbReference type="InterPro" id="IPR028978">
    <property type="entry name" value="Chorismate_lyase_/UTRA_dom_sf"/>
</dbReference>
<dbReference type="SMART" id="SM00866">
    <property type="entry name" value="UTRA"/>
    <property type="match status" value="1"/>
</dbReference>
<dbReference type="PROSITE" id="PS50949">
    <property type="entry name" value="HTH_GNTR"/>
    <property type="match status" value="1"/>
</dbReference>
<evidence type="ECO:0000256" key="3">
    <source>
        <dbReference type="ARBA" id="ARBA00023163"/>
    </source>
</evidence>
<dbReference type="GO" id="GO:0045892">
    <property type="term" value="P:negative regulation of DNA-templated transcription"/>
    <property type="evidence" value="ECO:0007669"/>
    <property type="project" value="TreeGrafter"/>
</dbReference>
<dbReference type="InterPro" id="IPR050679">
    <property type="entry name" value="Bact_HTH_transcr_reg"/>
</dbReference>
<evidence type="ECO:0000313" key="5">
    <source>
        <dbReference type="EMBL" id="NYD32792.1"/>
    </source>
</evidence>
<dbReference type="SUPFAM" id="SSF46785">
    <property type="entry name" value="Winged helix' DNA-binding domain"/>
    <property type="match status" value="1"/>
</dbReference>